<dbReference type="PROSITE" id="PS51725">
    <property type="entry name" value="ABM"/>
    <property type="match status" value="1"/>
</dbReference>
<keyword evidence="2" id="KW-0560">Oxidoreductase</keyword>
<sequence>MAIRQVITFRVQRGAAQAFIDGFGPIIDKVRGEDGCEQYELFVGHSDPDLLVMLERWRDVAAMQGALAKHYKGPDDPSVAFFRLVEGPPTRERYEV</sequence>
<reference evidence="2" key="1">
    <citation type="submission" date="2022-11" db="EMBL/GenBank/DDBJ databases">
        <title>Minimal conservation of predation-associated metabolite biosynthetic gene clusters underscores biosynthetic potential of Myxococcota including descriptions for ten novel species: Archangium lansinium sp. nov., Myxococcus landrumus sp. nov., Nannocystis bai.</title>
        <authorList>
            <person name="Ahearne A."/>
            <person name="Stevens C."/>
            <person name="Phillips K."/>
        </authorList>
    </citation>
    <scope>NUCLEOTIDE SEQUENCE</scope>
    <source>
        <strain evidence="2">Na p29</strain>
    </source>
</reference>
<dbReference type="GO" id="GO:0004497">
    <property type="term" value="F:monooxygenase activity"/>
    <property type="evidence" value="ECO:0007669"/>
    <property type="project" value="UniProtKB-KW"/>
</dbReference>
<comment type="caution">
    <text evidence="2">The sequence shown here is derived from an EMBL/GenBank/DDBJ whole genome shotgun (WGS) entry which is preliminary data.</text>
</comment>
<evidence type="ECO:0000313" key="3">
    <source>
        <dbReference type="Proteomes" id="UP001150924"/>
    </source>
</evidence>
<dbReference type="Gene3D" id="3.30.70.100">
    <property type="match status" value="1"/>
</dbReference>
<dbReference type="Proteomes" id="UP001150924">
    <property type="component" value="Unassembled WGS sequence"/>
</dbReference>
<evidence type="ECO:0000313" key="2">
    <source>
        <dbReference type="EMBL" id="MCY1014027.1"/>
    </source>
</evidence>
<dbReference type="SUPFAM" id="SSF54909">
    <property type="entry name" value="Dimeric alpha+beta barrel"/>
    <property type="match status" value="1"/>
</dbReference>
<dbReference type="EMBL" id="JAPNKE010000002">
    <property type="protein sequence ID" value="MCY1014027.1"/>
    <property type="molecule type" value="Genomic_DNA"/>
</dbReference>
<dbReference type="RefSeq" id="WP_267778236.1">
    <property type="nucleotide sequence ID" value="NZ_JAPNKE010000002.1"/>
</dbReference>
<evidence type="ECO:0000259" key="1">
    <source>
        <dbReference type="PROSITE" id="PS51725"/>
    </source>
</evidence>
<keyword evidence="3" id="KW-1185">Reference proteome</keyword>
<gene>
    <name evidence="2" type="ORF">OV079_52600</name>
</gene>
<dbReference type="AlphaFoldDB" id="A0A9X3F0Y2"/>
<accession>A0A9X3F0Y2</accession>
<dbReference type="Pfam" id="PF03992">
    <property type="entry name" value="ABM"/>
    <property type="match status" value="1"/>
</dbReference>
<dbReference type="InterPro" id="IPR007138">
    <property type="entry name" value="ABM_dom"/>
</dbReference>
<name>A0A9X3F0Y2_9BACT</name>
<protein>
    <submittedName>
        <fullName evidence="2">Quinol monooxygenase</fullName>
    </submittedName>
</protein>
<proteinExistence type="predicted"/>
<organism evidence="2 3">
    <name type="scientific">Nannocystis pusilla</name>
    <dbReference type="NCBI Taxonomy" id="889268"/>
    <lineage>
        <taxon>Bacteria</taxon>
        <taxon>Pseudomonadati</taxon>
        <taxon>Myxococcota</taxon>
        <taxon>Polyangia</taxon>
        <taxon>Nannocystales</taxon>
        <taxon>Nannocystaceae</taxon>
        <taxon>Nannocystis</taxon>
    </lineage>
</organism>
<dbReference type="InterPro" id="IPR011008">
    <property type="entry name" value="Dimeric_a/b-barrel"/>
</dbReference>
<keyword evidence="2" id="KW-0503">Monooxygenase</keyword>
<feature type="domain" description="ABM" evidence="1">
    <location>
        <begin position="3"/>
        <end position="96"/>
    </location>
</feature>